<evidence type="ECO:0000313" key="1">
    <source>
        <dbReference type="EMBL" id="QEX18085.1"/>
    </source>
</evidence>
<dbReference type="Proteomes" id="UP000326202">
    <property type="component" value="Chromosome"/>
</dbReference>
<evidence type="ECO:0000313" key="2">
    <source>
        <dbReference type="Proteomes" id="UP000326202"/>
    </source>
</evidence>
<proteinExistence type="predicted"/>
<dbReference type="KEGG" id="htq:FRZ44_33890"/>
<keyword evidence="2" id="KW-1185">Reference proteome</keyword>
<dbReference type="OrthoDB" id="8690404at2"/>
<dbReference type="EMBL" id="CP042906">
    <property type="protein sequence ID" value="QEX18085.1"/>
    <property type="molecule type" value="Genomic_DNA"/>
</dbReference>
<dbReference type="RefSeq" id="WP_151178279.1">
    <property type="nucleotide sequence ID" value="NZ_CP042906.1"/>
</dbReference>
<reference evidence="1 2" key="1">
    <citation type="submission" date="2019-08" db="EMBL/GenBank/DDBJ databases">
        <title>Hyperibacter terrae gen. nov., sp. nov. and Hyperibacter viscosus sp. nov., two new members in the family Rhodospirillaceae isolated from the rhizosphere of Hypericum perforatum.</title>
        <authorList>
            <person name="Noviana Z."/>
        </authorList>
    </citation>
    <scope>NUCLEOTIDE SEQUENCE [LARGE SCALE GENOMIC DNA]</scope>
    <source>
        <strain evidence="1 2">R5913</strain>
    </source>
</reference>
<organism evidence="1 2">
    <name type="scientific">Hypericibacter terrae</name>
    <dbReference type="NCBI Taxonomy" id="2602015"/>
    <lineage>
        <taxon>Bacteria</taxon>
        <taxon>Pseudomonadati</taxon>
        <taxon>Pseudomonadota</taxon>
        <taxon>Alphaproteobacteria</taxon>
        <taxon>Rhodospirillales</taxon>
        <taxon>Dongiaceae</taxon>
        <taxon>Hypericibacter</taxon>
    </lineage>
</organism>
<dbReference type="AlphaFoldDB" id="A0A5J6MNB6"/>
<sequence>MIDITQTVGILAYGSLIDDPGEEIAGAIIRMTADILTPFSIEFARRSRSRGGACQTAAVPSWAGLESAFGHVCSAAPGREGYDVSSAWGLCVFLPGNG</sequence>
<name>A0A5J6MNB6_9PROT</name>
<gene>
    <name evidence="1" type="ORF">FRZ44_33890</name>
</gene>
<protein>
    <submittedName>
        <fullName evidence="1">Uncharacterized protein</fullName>
    </submittedName>
</protein>
<accession>A0A5J6MNB6</accession>